<dbReference type="GO" id="GO:0004674">
    <property type="term" value="F:protein serine/threonine kinase activity"/>
    <property type="evidence" value="ECO:0007669"/>
    <property type="project" value="UniProtKB-KW"/>
</dbReference>
<sequence length="3499" mass="389348">MSAAYKLMIMSRSRLFSSLLSVLTLIYLVCTVLSASPSLHPDEVEALKDIALTLGVKHLNLSEDPCLTKTLVITQDVLKEGQNSTIRCDCHFNNNNTCHITHFVLKTFSLPGRLPPEFSKLRYLEFIDLCRNYLYGSIPMEWASLPYLKSISVCANRLTGDIPKGLGKFINLTQLGLEANQFSGTIPKELGNLVNLEGLAFSSNQLVGGVPKTLARLKKLTNLRFSDNRLNGSIPEFIGNLSKLQRLELYASGLKDPIPYSIFRLENLIDLRISDTAAGLGQVPLITSKSLKFLVLRNMNLTGPIPTSLWDLPNLMTLDLSFNRLTGEIPADASAPKYTYLAGNMLSGKVESGPFLTASTNIDLSYNNFTWSPSCKERNNVNTYASSRSTNSLTRLLPCSAINQCKNYSRSLHINCGGPDVTIENSRGRFLYEGDNYGLTGSATNYYGKNWGFSNTGDFMDDAITEDTYTVSSESAVSAKYPDLYQNARRSPLSLAYFAFCFENGSYNVKLHFAEIQFSDEEPFSRLAKRVFNIYVQGKLIWEDFSIREEANGTHKEVIKEVNTTVTDNTLEIRLYWAGKGTTIIPKRGNYGSLISAISVCPSSESECGVPVQIHPVTKQQHKQRKYHLILGIVALIVSLSFLILGALYWRICVSNADGEKRGSFSLRQLKVATDDFNPLNKIGEGGFGSVYKGRLPNGTLIAVKKLSSKSCQGNKEFINEIGIIACLQHPNLVKLYGCCVEKTQLLLVYEYLENNCLADALFGYMAPEYAMRGHLTEKADVYSFGVVAMEIVSGKSNANYTPDNECCVGLLDWAFVLQKKGAFDEILDPKLEGVFDVMEAERMIKVSLLCSSKSPTLRPTMSEVVKMLEGETEIEEIISDPGAYGDELRFKKTAERGSSSLPSDYLVSITSSCESAYDLYPLSPESGSFVRAVGVLVSQLCRRYHPLRRKEHHDDTSRWLRPELDNGAYIAALLLPQRDDFEAIAFCLVEIVTCSSILFVVTLIYLLCTVSASPSLHPDEVEALKDITETLGVKHLNLSEDPCLTKTLVISQGVLKEGQNSTIRCDCHFNNYSTCHIKHFVLQKFNLPGRLPPMLYKFRHLESIDLYNNYLYGSIPMEWASLPYLKSISVCANRLSGDIPKGLGKFINLTLLVLEANQFSGTIPKELGNLVNLQGLGLSSNQLVGGLPKTLAKLTKLTNLHLSDNRLNGSIPEFIGKLPKLQRLELYASGLRGPIPDSIFHLENLIDVRISDTVAGLGHVPQITSTSLKYLVLRNINLSGPIPTSIWDLPSLMTLDLSFNRLTGEIPAYATAPKYTYLAGNMLSGKVETGAFLTASTNIDLSYNNFTWSPMCKERKNINTYESSHSKNRLTRLLPCSAIKQCQNYSRSLHINCGGPDVTIESSRGRFLYEGDNYGLTGSATNYYRKNWGYSNTGDFMDDAITEDTYTVSSESAVSAKYPDLYQNARRSPLSLAYYAFCFENGSYNVKLHFAEIQFSDVEPYTKLAKRVFNIYIQGKLIWEDFSIREEANGTHKEVIREVNTTVTDNTLEIRLYWAGKGTMIIPQRGYYGSLISAVSVCPSSESECGVPVQFLPCVSNANAAERGSFSLRQLKVATNDFDPLNKIGEGGFGSVYKGRLPDGTLIAVKKLSSKSHQGNKEFVNEIGMIACLQHPNLVKLYGCCVEKNQLLLVYEYLENNCLSDALFGRSCLKLEWGTRHKICLGIARGLAFLHEDSAVKIIHRDIKGTNVLLDKDLNSKISDFGLARLHEDNQSHITTRVAGTIGYMAPEYAMRGHLTEKADVYSFGVVAMEIVSGKSNAKYTPDDECCVGLLDWAFVLQKKGDIAEILDPRLEGMFDVMEAERMIKVSLLCANKSSTLRPNMSQVVKMLEGETEIEQIISDPGVYSDNLHFKPSSLSSDYILSIPSSSESAYDLLLRAREKIVIRANIASLNALKEIATTLGIKRLNLRDEDPCSSKTLKIIQEVDFVPNLDINNTIGCDCSFNNNTICHITELALKTMSLRGKLPPELTKLPYLKSIELCRNYLSGTIPMEWAKMAYLTSISVCANNLSGNLPAGLQNFKNLTFLGVEGNQFSGPIPDELGNLTSLTGLELASNKFTGILPGTLARLVNLERVRICDNNFTGIIPAYIGNWTRLQKLHLYASGLTGPIPDAVVRLENLLELSLSDTTGIKSFPNLSSKGLKRLILRNVGLSGPIPSYIWNLTDLKILDLSFNKLTGVVQGVQNPPKNIYLTGNLLSGNIESGGLLNSQSYIDLSYNNFLWSSSCQKGSTINTYQSSYSKNNLTGLPPCAFPANCKKYQRFLHINCGGEDVKIRNTLGKITYQTDNSRQTNAASNQQFDYWGVSNTGDFTDDNSDHDEYYRSTNLTLSGDYPDLYKTARRSALSLVYYAFCLENGNYNVKLHFMEIQFSDKEVYSRLGRRIFDVYVQGKLFLRDFNINKEANGNMKPVIKEINATVTNHMLEIRLYWAGKGTTLIPKRGNYGPLISAISLCHSQEPLCGVEKIKHHIKYPLILGASGALVTIVLLAVGIYARGLYRRDNNRRERDLRAQGLQTVCFSWRQLQTATNNFDQANKLGEGGFGSVFKGELSDGTIIAVKQLSSKSSQGNREFVNEIGMISGLNHPNLVKLYGCCVERDQLLLVYEYMENNSLALALFGQNSLKLDWAARQKICVGIARGLEFLHDGSAMRMVHRDIKTTNVLLDTDLNAKISDFGLARLHEAEHTHISTKQGNADNVSLINWALMLQQTGDILEIVDRMLEGKFNRSEAVRMIKVALVCTNSSPSLRPTMSEAVKMLEGEIEITQVMSDPGIYGHDWSISKLRDIDTHSSSSTSGVTDQTTTIMKSSVSGCDLYPLYPESMILNSTVENSSSSLYSLSQNFKGETEMEQIISDPGVYSDNLRFKPSSLSSDYIVTIPSSSESAYDLYLTGNRLSGHVESGVFLNSQSNIDISYNNFSWTSSCQEKRSGLLPCAGPIRCTSYQRFLHINCGGYNIVITNSSYKTTYQPDNYKFNAATNQRYGNWGISNTGVFTDYLSEEEQFIFSTSLTLPVNAPDIYKTARRSALSLAYYAFCLENGPYNVKLHFMEIQFSDQELYSRLGRRIFDVYVQGELFLRDFNIKEEANGTLKPLVREIKAVNVSDHTLEIRFYWAGKGTTLIPKRGNYGPLISAISLCHSLEPRCGAEKTKRHTNYSLIFGLTGALVTIILLALGFYAQKRCRGDRNMRERDLRAQGLQTVWFTWKRLQAATNNFAQTNKLGEGGRAIRRNYHSSQAAFFQVKSSQGNRECVNEIGMISGLNHPNLVKLYGCCVEKNQLLPVGYMAPEYALWGQLTEKADVYSFRVVAMEIVSGKSNTKQQGSAENALTLQQKGAFNSKEVVRMIKVALLCTNSSPSLRPIMSEAVQMLEGEIEVTQDFSDPAIYGHNWSILKRRDIETHGISSTSDVTDQTTTTMRSSFSGYDLYPLYPESMILNSTVEFSSSSL</sequence>
<dbReference type="InterPro" id="IPR032675">
    <property type="entry name" value="LRR_dom_sf"/>
</dbReference>
<evidence type="ECO:0000256" key="20">
    <source>
        <dbReference type="PROSITE-ProRule" id="PRU10141"/>
    </source>
</evidence>
<dbReference type="SUPFAM" id="SSF52058">
    <property type="entry name" value="L domain-like"/>
    <property type="match status" value="3"/>
</dbReference>
<evidence type="ECO:0000256" key="13">
    <source>
        <dbReference type="ARBA" id="ARBA00022840"/>
    </source>
</evidence>
<dbReference type="GO" id="GO:0016020">
    <property type="term" value="C:membrane"/>
    <property type="evidence" value="ECO:0007669"/>
    <property type="project" value="UniProtKB-SubCell"/>
</dbReference>
<feature type="transmembrane region" description="Helical" evidence="21">
    <location>
        <begin position="984"/>
        <end position="1008"/>
    </location>
</feature>
<evidence type="ECO:0000313" key="24">
    <source>
        <dbReference type="Proteomes" id="UP000516314"/>
    </source>
</evidence>
<dbReference type="PROSITE" id="PS00108">
    <property type="entry name" value="PROTEIN_KINASE_ST"/>
    <property type="match status" value="2"/>
</dbReference>
<dbReference type="FunFam" id="3.30.200.20:FF:000217">
    <property type="entry name" value="probable LRR receptor-like serine/threonine-protein kinase At1g53430"/>
    <property type="match status" value="4"/>
</dbReference>
<evidence type="ECO:0000256" key="18">
    <source>
        <dbReference type="ARBA" id="ARBA00047899"/>
    </source>
</evidence>
<feature type="domain" description="Protein kinase" evidence="22">
    <location>
        <begin position="2588"/>
        <end position="2930"/>
    </location>
</feature>
<feature type="domain" description="Protein kinase" evidence="22">
    <location>
        <begin position="1619"/>
        <end position="1895"/>
    </location>
</feature>
<keyword evidence="16" id="KW-0675">Receptor</keyword>
<dbReference type="SUPFAM" id="SSF56112">
    <property type="entry name" value="Protein kinase-like (PK-like)"/>
    <property type="match status" value="4"/>
</dbReference>
<dbReference type="InterPro" id="IPR003591">
    <property type="entry name" value="Leu-rich_rpt_typical-subtyp"/>
</dbReference>
<dbReference type="InterPro" id="IPR001611">
    <property type="entry name" value="Leu-rich_rpt"/>
</dbReference>
<dbReference type="Gene3D" id="1.10.510.10">
    <property type="entry name" value="Transferase(Phosphotransferase) domain 1"/>
    <property type="match status" value="5"/>
</dbReference>
<evidence type="ECO:0000256" key="14">
    <source>
        <dbReference type="ARBA" id="ARBA00022989"/>
    </source>
</evidence>
<feature type="transmembrane region" description="Helical" evidence="21">
    <location>
        <begin position="627"/>
        <end position="652"/>
    </location>
</feature>
<dbReference type="PROSITE" id="PS00107">
    <property type="entry name" value="PROTEIN_KINASE_ATP"/>
    <property type="match status" value="3"/>
</dbReference>
<keyword evidence="11 20" id="KW-0547">Nucleotide-binding</keyword>
<dbReference type="Gene3D" id="2.60.120.430">
    <property type="entry name" value="Galactose-binding lectin"/>
    <property type="match status" value="4"/>
</dbReference>
<feature type="binding site" evidence="20">
    <location>
        <position position="1648"/>
    </location>
    <ligand>
        <name>ATP</name>
        <dbReference type="ChEBI" id="CHEBI:30616"/>
    </ligand>
</feature>
<feature type="binding site" evidence="20">
    <location>
        <position position="706"/>
    </location>
    <ligand>
        <name>ATP</name>
        <dbReference type="ChEBI" id="CHEBI:30616"/>
    </ligand>
</feature>
<dbReference type="SMART" id="SM00369">
    <property type="entry name" value="LRR_TYP"/>
    <property type="match status" value="7"/>
</dbReference>
<feature type="domain" description="Protein kinase" evidence="22">
    <location>
        <begin position="677"/>
        <end position="1056"/>
    </location>
</feature>
<organism evidence="23 24">
    <name type="scientific">Arabidopsis thaliana</name>
    <name type="common">Mouse-ear cress</name>
    <dbReference type="NCBI Taxonomy" id="3702"/>
    <lineage>
        <taxon>Eukaryota</taxon>
        <taxon>Viridiplantae</taxon>
        <taxon>Streptophyta</taxon>
        <taxon>Embryophyta</taxon>
        <taxon>Tracheophyta</taxon>
        <taxon>Spermatophyta</taxon>
        <taxon>Magnoliopsida</taxon>
        <taxon>eudicotyledons</taxon>
        <taxon>Gunneridae</taxon>
        <taxon>Pentapetalae</taxon>
        <taxon>rosids</taxon>
        <taxon>malvids</taxon>
        <taxon>Brassicales</taxon>
        <taxon>Brassicaceae</taxon>
        <taxon>Camelineae</taxon>
        <taxon>Arabidopsis</taxon>
    </lineage>
</organism>
<dbReference type="Proteomes" id="UP000516314">
    <property type="component" value="Chromosome 1"/>
</dbReference>
<comment type="catalytic activity">
    <reaction evidence="19">
        <text>L-seryl-[protein] + ATP = O-phospho-L-seryl-[protein] + ADP + H(+)</text>
        <dbReference type="Rhea" id="RHEA:17989"/>
        <dbReference type="Rhea" id="RHEA-COMP:9863"/>
        <dbReference type="Rhea" id="RHEA-COMP:11604"/>
        <dbReference type="ChEBI" id="CHEBI:15378"/>
        <dbReference type="ChEBI" id="CHEBI:29999"/>
        <dbReference type="ChEBI" id="CHEBI:30616"/>
        <dbReference type="ChEBI" id="CHEBI:83421"/>
        <dbReference type="ChEBI" id="CHEBI:456216"/>
        <dbReference type="EC" id="2.7.11.1"/>
    </reaction>
</comment>
<dbReference type="SMART" id="SM00365">
    <property type="entry name" value="LRR_SD22"/>
    <property type="match status" value="3"/>
</dbReference>
<dbReference type="Pfam" id="PF11721">
    <property type="entry name" value="Malectin"/>
    <property type="match status" value="4"/>
</dbReference>
<dbReference type="FunFam" id="1.10.510.10:FF:000044">
    <property type="entry name" value="Putative LRR receptor-like serine/threonine-protein kinase"/>
    <property type="match status" value="1"/>
</dbReference>
<evidence type="ECO:0000256" key="10">
    <source>
        <dbReference type="ARBA" id="ARBA00022737"/>
    </source>
</evidence>
<dbReference type="FunFam" id="3.80.10.10:FF:002838">
    <property type="entry name" value="Probable LRR receptor-like serine/threonine-protein kinase At1g29720"/>
    <property type="match status" value="1"/>
</dbReference>
<dbReference type="InterPro" id="IPR008271">
    <property type="entry name" value="Ser/Thr_kinase_AS"/>
</dbReference>
<feature type="transmembrane region" description="Helical" evidence="21">
    <location>
        <begin position="2531"/>
        <end position="2555"/>
    </location>
</feature>
<evidence type="ECO:0000256" key="11">
    <source>
        <dbReference type="ARBA" id="ARBA00022741"/>
    </source>
</evidence>
<evidence type="ECO:0000256" key="21">
    <source>
        <dbReference type="SAM" id="Phobius"/>
    </source>
</evidence>
<evidence type="ECO:0000256" key="4">
    <source>
        <dbReference type="ARBA" id="ARBA00022527"/>
    </source>
</evidence>
<dbReference type="InterPro" id="IPR017441">
    <property type="entry name" value="Protein_kinase_ATP_BS"/>
</dbReference>
<dbReference type="FunFam" id="2.60.120.430:FF:000004">
    <property type="entry name" value="Putative leucine-rich repeat receptor-like serine/threonine-protein kinase"/>
    <property type="match status" value="4"/>
</dbReference>
<keyword evidence="13 20" id="KW-0067">ATP-binding</keyword>
<dbReference type="EC" id="2.7.11.1" evidence="3"/>
<keyword evidence="4" id="KW-0723">Serine/threonine-protein kinase</keyword>
<comment type="similarity">
    <text evidence="2">Belongs to the RLP family.</text>
</comment>
<evidence type="ECO:0000256" key="15">
    <source>
        <dbReference type="ARBA" id="ARBA00023136"/>
    </source>
</evidence>
<protein>
    <recommendedName>
        <fullName evidence="3">non-specific serine/threonine protein kinase</fullName>
        <ecNumber evidence="3">2.7.11.1</ecNumber>
    </recommendedName>
</protein>
<evidence type="ECO:0000313" key="23">
    <source>
        <dbReference type="EMBL" id="CAD5314017.1"/>
    </source>
</evidence>
<dbReference type="PROSITE" id="PS50011">
    <property type="entry name" value="PROTEIN_KINASE_DOM"/>
    <property type="match status" value="3"/>
</dbReference>
<comment type="subcellular location">
    <subcellularLocation>
        <location evidence="1">Membrane</location>
        <topology evidence="1">Single-pass type I membrane protein</topology>
    </subcellularLocation>
</comment>
<feature type="transmembrane region" description="Helical" evidence="21">
    <location>
        <begin position="3211"/>
        <end position="3231"/>
    </location>
</feature>
<keyword evidence="9" id="KW-0732">Signal</keyword>
<evidence type="ECO:0000259" key="22">
    <source>
        <dbReference type="PROSITE" id="PS50011"/>
    </source>
</evidence>
<dbReference type="Pfam" id="PF00560">
    <property type="entry name" value="LRR_1"/>
    <property type="match status" value="4"/>
</dbReference>
<keyword evidence="8 21" id="KW-0812">Transmembrane</keyword>
<dbReference type="FunFam" id="3.80.10.10:FF:000041">
    <property type="entry name" value="LRR receptor-like serine/threonine-protein kinase ERECTA"/>
    <property type="match status" value="1"/>
</dbReference>
<gene>
    <name evidence="23" type="ORF">AT9943_LOCUS2482</name>
</gene>
<keyword evidence="14 21" id="KW-1133">Transmembrane helix</keyword>
<keyword evidence="15 21" id="KW-0472">Membrane</keyword>
<dbReference type="InterPro" id="IPR001245">
    <property type="entry name" value="Ser-Thr/Tyr_kinase_cat_dom"/>
</dbReference>
<evidence type="ECO:0000256" key="9">
    <source>
        <dbReference type="ARBA" id="ARBA00022729"/>
    </source>
</evidence>
<dbReference type="InterPro" id="IPR000719">
    <property type="entry name" value="Prot_kinase_dom"/>
</dbReference>
<dbReference type="Gene3D" id="3.80.10.10">
    <property type="entry name" value="Ribonuclease Inhibitor"/>
    <property type="match status" value="9"/>
</dbReference>
<dbReference type="FunFam" id="1.10.510.10:FF:001023">
    <property type="entry name" value="Os07g0541700 protein"/>
    <property type="match status" value="1"/>
</dbReference>
<keyword evidence="5" id="KW-0597">Phosphoprotein</keyword>
<dbReference type="InterPro" id="IPR011009">
    <property type="entry name" value="Kinase-like_dom_sf"/>
</dbReference>
<dbReference type="InterPro" id="IPR021720">
    <property type="entry name" value="Malectin_dom"/>
</dbReference>
<keyword evidence="6" id="KW-0433">Leucine-rich repeat</keyword>
<feature type="binding site" evidence="20">
    <location>
        <position position="2616"/>
    </location>
    <ligand>
        <name>ATP</name>
        <dbReference type="ChEBI" id="CHEBI:30616"/>
    </ligand>
</feature>
<evidence type="ECO:0000256" key="2">
    <source>
        <dbReference type="ARBA" id="ARBA00009592"/>
    </source>
</evidence>
<dbReference type="CDD" id="cd14066">
    <property type="entry name" value="STKc_IRAK"/>
    <property type="match status" value="1"/>
</dbReference>
<dbReference type="Pfam" id="PF07714">
    <property type="entry name" value="PK_Tyr_Ser-Thr"/>
    <property type="match status" value="5"/>
</dbReference>
<comment type="catalytic activity">
    <reaction evidence="18">
        <text>L-threonyl-[protein] + ATP = O-phospho-L-threonyl-[protein] + ADP + H(+)</text>
        <dbReference type="Rhea" id="RHEA:46608"/>
        <dbReference type="Rhea" id="RHEA-COMP:11060"/>
        <dbReference type="Rhea" id="RHEA-COMP:11605"/>
        <dbReference type="ChEBI" id="CHEBI:15378"/>
        <dbReference type="ChEBI" id="CHEBI:30013"/>
        <dbReference type="ChEBI" id="CHEBI:30616"/>
        <dbReference type="ChEBI" id="CHEBI:61977"/>
        <dbReference type="ChEBI" id="CHEBI:456216"/>
        <dbReference type="EC" id="2.7.11.1"/>
    </reaction>
</comment>
<dbReference type="Gene3D" id="3.30.200.20">
    <property type="entry name" value="Phosphorylase Kinase, domain 1"/>
    <property type="match status" value="4"/>
</dbReference>
<dbReference type="FunFam" id="3.80.10.10:FF:001550">
    <property type="entry name" value="Leucine-rich repeat transmembrane protein kinase"/>
    <property type="match status" value="2"/>
</dbReference>
<accession>A0A7G2DZQ3</accession>
<evidence type="ECO:0000256" key="16">
    <source>
        <dbReference type="ARBA" id="ARBA00023170"/>
    </source>
</evidence>
<dbReference type="InterPro" id="IPR051824">
    <property type="entry name" value="LRR_Rcpt-Like_S/T_Kinase"/>
</dbReference>
<name>A0A7G2DZQ3_ARATH</name>
<dbReference type="SMART" id="SM00220">
    <property type="entry name" value="S_TKc"/>
    <property type="match status" value="2"/>
</dbReference>
<evidence type="ECO:0000256" key="3">
    <source>
        <dbReference type="ARBA" id="ARBA00012513"/>
    </source>
</evidence>
<proteinExistence type="inferred from homology"/>
<evidence type="ECO:0000256" key="8">
    <source>
        <dbReference type="ARBA" id="ARBA00022692"/>
    </source>
</evidence>
<dbReference type="PANTHER" id="PTHR48006">
    <property type="entry name" value="LEUCINE-RICH REPEAT-CONTAINING PROTEIN DDB_G0281931-RELATED"/>
    <property type="match status" value="1"/>
</dbReference>
<dbReference type="EMBL" id="LR881466">
    <property type="protein sequence ID" value="CAD5314017.1"/>
    <property type="molecule type" value="Genomic_DNA"/>
</dbReference>
<evidence type="ECO:0000256" key="6">
    <source>
        <dbReference type="ARBA" id="ARBA00022614"/>
    </source>
</evidence>
<dbReference type="GO" id="GO:0005524">
    <property type="term" value="F:ATP binding"/>
    <property type="evidence" value="ECO:0007669"/>
    <property type="project" value="UniProtKB-UniRule"/>
</dbReference>
<dbReference type="PANTHER" id="PTHR48006:SF64">
    <property type="entry name" value="LEUCINE-RICH REPEAT TRANSMEMBRANE PROTEIN KINASE"/>
    <property type="match status" value="1"/>
</dbReference>
<reference evidence="23 24" key="1">
    <citation type="submission" date="2020-09" db="EMBL/GenBank/DDBJ databases">
        <authorList>
            <person name="Ashkenazy H."/>
        </authorList>
    </citation>
    <scope>NUCLEOTIDE SEQUENCE [LARGE SCALE GENOMIC DNA]</scope>
    <source>
        <strain evidence="24">cv. Cdm-0</strain>
    </source>
</reference>
<keyword evidence="7" id="KW-0808">Transferase</keyword>
<evidence type="ECO:0000256" key="1">
    <source>
        <dbReference type="ARBA" id="ARBA00004479"/>
    </source>
</evidence>
<evidence type="ECO:0000256" key="12">
    <source>
        <dbReference type="ARBA" id="ARBA00022777"/>
    </source>
</evidence>
<evidence type="ECO:0000256" key="17">
    <source>
        <dbReference type="ARBA" id="ARBA00023180"/>
    </source>
</evidence>
<keyword evidence="10" id="KW-0677">Repeat</keyword>
<keyword evidence="17" id="KW-0325">Glycoprotein</keyword>
<evidence type="ECO:0000256" key="19">
    <source>
        <dbReference type="ARBA" id="ARBA00048679"/>
    </source>
</evidence>
<evidence type="ECO:0000256" key="7">
    <source>
        <dbReference type="ARBA" id="ARBA00022679"/>
    </source>
</evidence>
<evidence type="ECO:0000256" key="5">
    <source>
        <dbReference type="ARBA" id="ARBA00022553"/>
    </source>
</evidence>
<keyword evidence="12" id="KW-0418">Kinase</keyword>